<keyword evidence="10 11" id="KW-0998">Cell outer membrane</keyword>
<evidence type="ECO:0000256" key="3">
    <source>
        <dbReference type="ARBA" id="ARBA00022448"/>
    </source>
</evidence>
<feature type="domain" description="TonB-dependent receptor-like beta-barrel" evidence="13">
    <location>
        <begin position="212"/>
        <end position="651"/>
    </location>
</feature>
<dbReference type="CDD" id="cd01347">
    <property type="entry name" value="ligand_gated_channel"/>
    <property type="match status" value="1"/>
</dbReference>
<evidence type="ECO:0000256" key="6">
    <source>
        <dbReference type="ARBA" id="ARBA00022729"/>
    </source>
</evidence>
<dbReference type="STRING" id="1480615.AWJ14_07340"/>
<evidence type="ECO:0000313" key="16">
    <source>
        <dbReference type="Proteomes" id="UP000094795"/>
    </source>
</evidence>
<dbReference type="InterPro" id="IPR010949">
    <property type="entry name" value="TonB_Hb/transfer/lactofer_rcpt"/>
</dbReference>
<gene>
    <name evidence="15" type="ORF">AWJ14_07340</name>
</gene>
<keyword evidence="7 12" id="KW-0798">TonB box</keyword>
<feature type="domain" description="TonB-dependent receptor plug" evidence="14">
    <location>
        <begin position="16"/>
        <end position="127"/>
    </location>
</feature>
<proteinExistence type="inferred from homology"/>
<dbReference type="AlphaFoldDB" id="A0A1C1YTV7"/>
<comment type="caution">
    <text evidence="15">The sequence shown here is derived from an EMBL/GenBank/DDBJ whole genome shotgun (WGS) entry which is preliminary data.</text>
</comment>
<evidence type="ECO:0000256" key="5">
    <source>
        <dbReference type="ARBA" id="ARBA00022692"/>
    </source>
</evidence>
<dbReference type="GO" id="GO:0044718">
    <property type="term" value="P:siderophore transmembrane transport"/>
    <property type="evidence" value="ECO:0007669"/>
    <property type="project" value="TreeGrafter"/>
</dbReference>
<evidence type="ECO:0000256" key="10">
    <source>
        <dbReference type="ARBA" id="ARBA00023237"/>
    </source>
</evidence>
<dbReference type="InterPro" id="IPR012910">
    <property type="entry name" value="Plug_dom"/>
</dbReference>
<evidence type="ECO:0008006" key="17">
    <source>
        <dbReference type="Google" id="ProtNLM"/>
    </source>
</evidence>
<evidence type="ECO:0000256" key="8">
    <source>
        <dbReference type="ARBA" id="ARBA00023136"/>
    </source>
</evidence>
<dbReference type="Gene3D" id="2.40.170.20">
    <property type="entry name" value="TonB-dependent receptor, beta-barrel domain"/>
    <property type="match status" value="1"/>
</dbReference>
<dbReference type="PROSITE" id="PS52016">
    <property type="entry name" value="TONB_DEPENDENT_REC_3"/>
    <property type="match status" value="1"/>
</dbReference>
<comment type="similarity">
    <text evidence="2 11 12">Belongs to the TonB-dependent receptor family.</text>
</comment>
<dbReference type="InterPro" id="IPR011276">
    <property type="entry name" value="TonB_haem/Hb_rcpt"/>
</dbReference>
<dbReference type="GO" id="GO:0015232">
    <property type="term" value="F:heme transmembrane transporter activity"/>
    <property type="evidence" value="ECO:0007669"/>
    <property type="project" value="InterPro"/>
</dbReference>
<dbReference type="InterPro" id="IPR000531">
    <property type="entry name" value="Beta-barrel_TonB"/>
</dbReference>
<dbReference type="InterPro" id="IPR039426">
    <property type="entry name" value="TonB-dep_rcpt-like"/>
</dbReference>
<accession>A0A1C1YTV7</accession>
<comment type="subcellular location">
    <subcellularLocation>
        <location evidence="1 11">Cell outer membrane</location>
        <topology evidence="1 11">Multi-pass membrane protein</topology>
    </subcellularLocation>
</comment>
<evidence type="ECO:0000313" key="15">
    <source>
        <dbReference type="EMBL" id="OCW56961.1"/>
    </source>
</evidence>
<dbReference type="EMBL" id="LQZT01000023">
    <property type="protein sequence ID" value="OCW56961.1"/>
    <property type="molecule type" value="Genomic_DNA"/>
</dbReference>
<dbReference type="InterPro" id="IPR036942">
    <property type="entry name" value="Beta-barrel_TonB_sf"/>
</dbReference>
<keyword evidence="9" id="KW-0675">Receptor</keyword>
<evidence type="ECO:0000259" key="14">
    <source>
        <dbReference type="Pfam" id="PF07715"/>
    </source>
</evidence>
<evidence type="ECO:0000256" key="9">
    <source>
        <dbReference type="ARBA" id="ARBA00023170"/>
    </source>
</evidence>
<sequence length="680" mass="74926">MLQRMVVGAGREKVAIDTPQAVSVVGQDDIDSEQATLVGDILKRIPGVNTSGSDRAFGQTFNIRGVGAPETAGEEGRIIVNIDGVNKFYEQYRMGGFFSDPELYKSVEVLRGPASSTLYGSGALGGVINFTTKDASDFIEPGQNGAFRVKGSYSSNEQGWLSSFVLAQRLSPDAEFLVTGNYRTADNYTTGDGTEVRSSFFDTWSGLAKVTANVGDEGRMRLSYQRWDSDADQQDYAQSGTDTIIMGGPMFGLVDRHVVDDTFVASYENPFSDNDWLDVKVSASYSNTKTKQRNATGNPTMGLTCATSSLFCDTDYGYLTAQFNIENTSEFHGDSWDNYLSYGWQFAHQERTAEVLTGTATGIGFHPEGEDLRNGIFVQNEFVWDEKFTLIPGVRFDTRRLSPGASTGVTGDFTDTAISPKIAAHYRFNDTVAIFGSFAHTERFPTIDEVFSTTSSRSVFLPSFGLKKEKSNNWEGGIALSGYDMIRPGDSVQMKTTYFHNSIDDLIALNPNLTAGFNNVEGYYNVDRARIHGVEIEVAYDSEYVFASAGYSHVIGRDVSSDANLTTVAPDEFAFTVGGRLPDRDIEFGWKSRIVAGPQDSCRDSATPVTCVGASPSRFSESFNVHDIYLNWKPQDGQFKGWEAQLGVDNLFDENYKEFLNNDYAKGRTFKISLAKKFGW</sequence>
<dbReference type="PANTHER" id="PTHR30069">
    <property type="entry name" value="TONB-DEPENDENT OUTER MEMBRANE RECEPTOR"/>
    <property type="match status" value="1"/>
</dbReference>
<evidence type="ECO:0000256" key="7">
    <source>
        <dbReference type="ARBA" id="ARBA00023077"/>
    </source>
</evidence>
<evidence type="ECO:0000256" key="12">
    <source>
        <dbReference type="RuleBase" id="RU003357"/>
    </source>
</evidence>
<evidence type="ECO:0000256" key="2">
    <source>
        <dbReference type="ARBA" id="ARBA00009810"/>
    </source>
</evidence>
<name>A0A1C1YTV7_9HYPH</name>
<dbReference type="PANTHER" id="PTHR30069:SF41">
    <property type="entry name" value="HEME_HEMOPEXIN UTILIZATION PROTEIN C"/>
    <property type="match status" value="1"/>
</dbReference>
<evidence type="ECO:0000259" key="13">
    <source>
        <dbReference type="Pfam" id="PF00593"/>
    </source>
</evidence>
<dbReference type="InterPro" id="IPR037066">
    <property type="entry name" value="Plug_dom_sf"/>
</dbReference>
<keyword evidence="6" id="KW-0732">Signal</keyword>
<keyword evidence="4 11" id="KW-1134">Transmembrane beta strand</keyword>
<keyword evidence="8 11" id="KW-0472">Membrane</keyword>
<dbReference type="Pfam" id="PF07715">
    <property type="entry name" value="Plug"/>
    <property type="match status" value="1"/>
</dbReference>
<evidence type="ECO:0000256" key="1">
    <source>
        <dbReference type="ARBA" id="ARBA00004571"/>
    </source>
</evidence>
<evidence type="ECO:0000256" key="11">
    <source>
        <dbReference type="PROSITE-ProRule" id="PRU01360"/>
    </source>
</evidence>
<dbReference type="Proteomes" id="UP000094795">
    <property type="component" value="Unassembled WGS sequence"/>
</dbReference>
<dbReference type="Gene3D" id="2.170.130.10">
    <property type="entry name" value="TonB-dependent receptor, plug domain"/>
    <property type="match status" value="1"/>
</dbReference>
<dbReference type="Pfam" id="PF00593">
    <property type="entry name" value="TonB_dep_Rec_b-barrel"/>
    <property type="match status" value="1"/>
</dbReference>
<keyword evidence="16" id="KW-1185">Reference proteome</keyword>
<evidence type="ECO:0000256" key="4">
    <source>
        <dbReference type="ARBA" id="ARBA00022452"/>
    </source>
</evidence>
<dbReference type="NCBIfam" id="TIGR01786">
    <property type="entry name" value="TonB-hemlactrns"/>
    <property type="match status" value="1"/>
</dbReference>
<organism evidence="15 16">
    <name type="scientific">Hoeflea olei</name>
    <dbReference type="NCBI Taxonomy" id="1480615"/>
    <lineage>
        <taxon>Bacteria</taxon>
        <taxon>Pseudomonadati</taxon>
        <taxon>Pseudomonadota</taxon>
        <taxon>Alphaproteobacteria</taxon>
        <taxon>Hyphomicrobiales</taxon>
        <taxon>Rhizobiaceae</taxon>
        <taxon>Hoeflea</taxon>
    </lineage>
</organism>
<keyword evidence="3 11" id="KW-0813">Transport</keyword>
<dbReference type="SUPFAM" id="SSF56935">
    <property type="entry name" value="Porins"/>
    <property type="match status" value="1"/>
</dbReference>
<protein>
    <recommendedName>
        <fullName evidence="17">TonB-dependent receptor</fullName>
    </recommendedName>
</protein>
<keyword evidence="5 11" id="KW-0812">Transmembrane</keyword>
<dbReference type="GO" id="GO:0009279">
    <property type="term" value="C:cell outer membrane"/>
    <property type="evidence" value="ECO:0007669"/>
    <property type="project" value="UniProtKB-SubCell"/>
</dbReference>
<dbReference type="GO" id="GO:0015344">
    <property type="term" value="F:siderophore uptake transmembrane transporter activity"/>
    <property type="evidence" value="ECO:0007669"/>
    <property type="project" value="TreeGrafter"/>
</dbReference>
<reference evidence="15 16" key="1">
    <citation type="submission" date="2015-12" db="EMBL/GenBank/DDBJ databases">
        <authorList>
            <person name="Shamseldin A."/>
            <person name="Moawad H."/>
            <person name="Abd El-Rahim W.M."/>
            <person name="Sadowsky M.J."/>
        </authorList>
    </citation>
    <scope>NUCLEOTIDE SEQUENCE [LARGE SCALE GENOMIC DNA]</scope>
    <source>
        <strain evidence="15 16">JC234</strain>
    </source>
</reference>
<dbReference type="NCBIfam" id="TIGR01785">
    <property type="entry name" value="TonB-hemin"/>
    <property type="match status" value="1"/>
</dbReference>